<protein>
    <submittedName>
        <fullName evidence="2">Uncharacterized protein</fullName>
    </submittedName>
</protein>
<proteinExistence type="predicted"/>
<evidence type="ECO:0000256" key="1">
    <source>
        <dbReference type="SAM" id="Phobius"/>
    </source>
</evidence>
<dbReference type="Proteomes" id="UP001597280">
    <property type="component" value="Unassembled WGS sequence"/>
</dbReference>
<evidence type="ECO:0000313" key="3">
    <source>
        <dbReference type="Proteomes" id="UP001597280"/>
    </source>
</evidence>
<dbReference type="RefSeq" id="WP_137770213.1">
    <property type="nucleotide sequence ID" value="NZ_BAAAIS010000002.1"/>
</dbReference>
<keyword evidence="1" id="KW-1133">Transmembrane helix</keyword>
<accession>A0ABW4Q0D7</accession>
<sequence>MSIPGLVMTIVSGILLFLGSVWIYSTTMTFGRSRASRAAIAMVSVGVVLGTVGVFLLLG</sequence>
<dbReference type="EMBL" id="JBHUFL010000002">
    <property type="protein sequence ID" value="MFD1835480.1"/>
    <property type="molecule type" value="Genomic_DNA"/>
</dbReference>
<name>A0ABW4Q0D7_9MICO</name>
<feature type="transmembrane region" description="Helical" evidence="1">
    <location>
        <begin position="6"/>
        <end position="26"/>
    </location>
</feature>
<keyword evidence="1" id="KW-0472">Membrane</keyword>
<reference evidence="3" key="1">
    <citation type="journal article" date="2019" name="Int. J. Syst. Evol. Microbiol.">
        <title>The Global Catalogue of Microorganisms (GCM) 10K type strain sequencing project: providing services to taxonomists for standard genome sequencing and annotation.</title>
        <authorList>
            <consortium name="The Broad Institute Genomics Platform"/>
            <consortium name="The Broad Institute Genome Sequencing Center for Infectious Disease"/>
            <person name="Wu L."/>
            <person name="Ma J."/>
        </authorList>
    </citation>
    <scope>NUCLEOTIDE SEQUENCE [LARGE SCALE GENOMIC DNA]</scope>
    <source>
        <strain evidence="3">JCM 11650</strain>
    </source>
</reference>
<feature type="transmembrane region" description="Helical" evidence="1">
    <location>
        <begin position="38"/>
        <end position="58"/>
    </location>
</feature>
<gene>
    <name evidence="2" type="ORF">ACFSDA_10380</name>
</gene>
<evidence type="ECO:0000313" key="2">
    <source>
        <dbReference type="EMBL" id="MFD1835480.1"/>
    </source>
</evidence>
<keyword evidence="1" id="KW-0812">Transmembrane</keyword>
<comment type="caution">
    <text evidence="2">The sequence shown here is derived from an EMBL/GenBank/DDBJ whole genome shotgun (WGS) entry which is preliminary data.</text>
</comment>
<keyword evidence="3" id="KW-1185">Reference proteome</keyword>
<organism evidence="2 3">
    <name type="scientific">Brachybacterium rhamnosum</name>
    <dbReference type="NCBI Taxonomy" id="173361"/>
    <lineage>
        <taxon>Bacteria</taxon>
        <taxon>Bacillati</taxon>
        <taxon>Actinomycetota</taxon>
        <taxon>Actinomycetes</taxon>
        <taxon>Micrococcales</taxon>
        <taxon>Dermabacteraceae</taxon>
        <taxon>Brachybacterium</taxon>
    </lineage>
</organism>